<dbReference type="InterPro" id="IPR039893">
    <property type="entry name" value="CEP120-like"/>
</dbReference>
<reference evidence="2" key="1">
    <citation type="submission" date="2015-01" db="EMBL/GenBank/DDBJ databases">
        <title>Transcriptome Assembly of Fopius arisanus.</title>
        <authorList>
            <person name="Geib S."/>
        </authorList>
    </citation>
    <scope>NUCLEOTIDE SEQUENCE</scope>
</reference>
<proteinExistence type="predicted"/>
<evidence type="ECO:0000313" key="2">
    <source>
        <dbReference type="EMBL" id="JAG71195.1"/>
    </source>
</evidence>
<dbReference type="GO" id="GO:1903724">
    <property type="term" value="P:positive regulation of centriole elongation"/>
    <property type="evidence" value="ECO:0007669"/>
    <property type="project" value="TreeGrafter"/>
</dbReference>
<evidence type="ECO:0000256" key="1">
    <source>
        <dbReference type="SAM" id="Coils"/>
    </source>
</evidence>
<dbReference type="EMBL" id="GBYB01001428">
    <property type="protein sequence ID" value="JAG71195.1"/>
    <property type="molecule type" value="Transcribed_RNA"/>
</dbReference>
<reference evidence="4" key="2">
    <citation type="submission" date="2025-04" db="UniProtKB">
        <authorList>
            <consortium name="RefSeq"/>
        </authorList>
    </citation>
    <scope>IDENTIFICATION</scope>
    <source>
        <strain evidence="4">USDA-PBARC FA_bdor</strain>
        <tissue evidence="4">Whole organism</tissue>
    </source>
</reference>
<dbReference type="AlphaFoldDB" id="A0A0C9PK77"/>
<dbReference type="Proteomes" id="UP000694866">
    <property type="component" value="Unplaced"/>
</dbReference>
<dbReference type="InterPro" id="IPR035892">
    <property type="entry name" value="C2_domain_sf"/>
</dbReference>
<accession>A0A9R1T4E3</accession>
<dbReference type="PANTHER" id="PTHR21574">
    <property type="entry name" value="CENTROSOMAL PROTEIN OF 120 KDA"/>
    <property type="match status" value="1"/>
</dbReference>
<organism evidence="2">
    <name type="scientific">Fopius arisanus</name>
    <dbReference type="NCBI Taxonomy" id="64838"/>
    <lineage>
        <taxon>Eukaryota</taxon>
        <taxon>Metazoa</taxon>
        <taxon>Ecdysozoa</taxon>
        <taxon>Arthropoda</taxon>
        <taxon>Hexapoda</taxon>
        <taxon>Insecta</taxon>
        <taxon>Pterygota</taxon>
        <taxon>Neoptera</taxon>
        <taxon>Endopterygota</taxon>
        <taxon>Hymenoptera</taxon>
        <taxon>Apocrita</taxon>
        <taxon>Ichneumonoidea</taxon>
        <taxon>Braconidae</taxon>
        <taxon>Opiinae</taxon>
        <taxon>Fopius</taxon>
    </lineage>
</organism>
<name>A0A0C9PK77_9HYME</name>
<dbReference type="OrthoDB" id="332250at2759"/>
<dbReference type="RefSeq" id="XP_011302563.1">
    <property type="nucleotide sequence ID" value="XM_011304261.1"/>
</dbReference>
<gene>
    <name evidence="2" type="primary">Cep120_1</name>
    <name evidence="4" type="synonym">LOC105266265</name>
    <name evidence="2" type="ORF">g.60641</name>
</gene>
<feature type="coiled-coil region" evidence="1">
    <location>
        <begin position="538"/>
        <end position="601"/>
    </location>
</feature>
<dbReference type="GO" id="GO:0005813">
    <property type="term" value="C:centrosome"/>
    <property type="evidence" value="ECO:0007669"/>
    <property type="project" value="TreeGrafter"/>
</dbReference>
<dbReference type="PANTHER" id="PTHR21574:SF0">
    <property type="entry name" value="CENTROSOMAL PROTEIN OF 120 KDA"/>
    <property type="match status" value="1"/>
</dbReference>
<keyword evidence="3" id="KW-1185">Reference proteome</keyword>
<sequence>MEQLVGSNVQVVLSLKEGKGFDKVANPTVIIATLNGLSLETDLIYPEENPVYATDLVWEATKSTLRKMRSGQEPLKVECLEVKQNFVKEKIGYLLLSLRSAQIVPRGNESNIKTNWHRLLGLRNDVKSDKPEFLLSLTIEDRDTMEIGCSEVREKPSVTTNANDAHNRLASGHESDCKDRMNHFSTFEIPQEPLENTIIPPWHEKKYRKSVDAYHCYCLHVTLNTLTLQSESIKNIEFRFHHPKADIMSTLYPKIPVTVGETLRLQDIGCKLHLISSVDEIKHLLVANPLRISIRDEERIEKGCLGQVELDVNRIFDDPAWRSQYEAVLIDSSRHVIGSTEVHMDLRDYGPYYRTTKSIWSEKLGPPILDDSLASKIVDELETWKERQQEMFKVELKRKEERHLNLLSEEWQRRRESLESQLACSVEQCKILANNLNKATDDLRTRRVQSIEKEEQLIKTNEELKWAYDRKVRDLNDASERMREDCTLKLSRLEEEKKNFEDQISELKRENCRLHKIISKQNEDLIKLQKSSVASDQTENLMQQIRGLESKLNSAIKSKMFFKEQWGKAVREIHKLKIERQQELEVQIKSSREELKTIDLEHLLQADSAALSNDKLLLDQIQREINVIKPKTSHTINPDEFNSVYESTCRSNADYRRPEDSRKSNDQDDRLEKLIEERDTLLKTGSYSVHDAIIIRLNSEIRSLFISS</sequence>
<evidence type="ECO:0000313" key="4">
    <source>
        <dbReference type="RefSeq" id="XP_011302563.1"/>
    </source>
</evidence>
<accession>A0A0C9PK77</accession>
<keyword evidence="1" id="KW-0175">Coiled coil</keyword>
<feature type="coiled-coil region" evidence="1">
    <location>
        <begin position="476"/>
        <end position="513"/>
    </location>
</feature>
<evidence type="ECO:0000313" key="3">
    <source>
        <dbReference type="Proteomes" id="UP000694866"/>
    </source>
</evidence>
<dbReference type="Gene3D" id="2.60.40.150">
    <property type="entry name" value="C2 domain"/>
    <property type="match status" value="1"/>
</dbReference>
<protein>
    <submittedName>
        <fullName evidence="4">Centrosomal protein of 120 kDa isoform X2</fullName>
    </submittedName>
    <submittedName>
        <fullName evidence="2">Cep120_1 protein</fullName>
    </submittedName>
</protein>